<dbReference type="EMBL" id="JAJPPU010000001">
    <property type="protein sequence ID" value="MCD8472134.1"/>
    <property type="molecule type" value="Genomic_DNA"/>
</dbReference>
<sequence>MPEAMYRAAHHQAIFYKVSSCIGASLVAGMKELQKESMKAVHPFLDIGECVVTTVSTDKRPNWSLERRVGQKNGDDTAFQ</sequence>
<evidence type="ECO:0000313" key="1">
    <source>
        <dbReference type="EMBL" id="MCD8472134.1"/>
    </source>
</evidence>
<proteinExistence type="predicted"/>
<protein>
    <submittedName>
        <fullName evidence="1">Uncharacterized protein</fullName>
    </submittedName>
</protein>
<dbReference type="RefSeq" id="WP_152536608.1">
    <property type="nucleotide sequence ID" value="NZ_CP053627.1"/>
</dbReference>
<name>A0ABS8TUF9_9GAMM</name>
<dbReference type="GeneID" id="68901145"/>
<gene>
    <name evidence="1" type="ORF">LPH55_01280</name>
</gene>
<comment type="caution">
    <text evidence="1">The sequence shown here is derived from an EMBL/GenBank/DDBJ whole genome shotgun (WGS) entry which is preliminary data.</text>
</comment>
<keyword evidence="2" id="KW-1185">Reference proteome</keyword>
<evidence type="ECO:0000313" key="2">
    <source>
        <dbReference type="Proteomes" id="UP001430701"/>
    </source>
</evidence>
<accession>A0ABS8TUF9</accession>
<reference evidence="1" key="1">
    <citation type="submission" date="2021-11" db="EMBL/GenBank/DDBJ databases">
        <title>Genome sequence of Xylella taiwanensis PLS432.</title>
        <authorList>
            <person name="Weng L.-W."/>
            <person name="Su C.-C."/>
            <person name="Tsai C.-W."/>
            <person name="Kuo C.-H."/>
        </authorList>
    </citation>
    <scope>NUCLEOTIDE SEQUENCE</scope>
    <source>
        <strain evidence="1">PLS432</strain>
    </source>
</reference>
<dbReference type="Proteomes" id="UP001430701">
    <property type="component" value="Unassembled WGS sequence"/>
</dbReference>
<organism evidence="1 2">
    <name type="scientific">Xylella taiwanensis</name>
    <dbReference type="NCBI Taxonomy" id="1444770"/>
    <lineage>
        <taxon>Bacteria</taxon>
        <taxon>Pseudomonadati</taxon>
        <taxon>Pseudomonadota</taxon>
        <taxon>Gammaproteobacteria</taxon>
        <taxon>Lysobacterales</taxon>
        <taxon>Lysobacteraceae</taxon>
        <taxon>Xylella</taxon>
    </lineage>
</organism>